<evidence type="ECO:0000256" key="1">
    <source>
        <dbReference type="SAM" id="Phobius"/>
    </source>
</evidence>
<keyword evidence="1" id="KW-1133">Transmembrane helix</keyword>
<dbReference type="EMBL" id="JACCJZ010000001">
    <property type="protein sequence ID" value="NYZ61196.1"/>
    <property type="molecule type" value="Genomic_DNA"/>
</dbReference>
<dbReference type="InterPro" id="IPR050816">
    <property type="entry name" value="Flavin-dep_Halogenase_NPB"/>
</dbReference>
<dbReference type="Pfam" id="PF01494">
    <property type="entry name" value="FAD_binding_3"/>
    <property type="match status" value="1"/>
</dbReference>
<dbReference type="PANTHER" id="PTHR43747">
    <property type="entry name" value="FAD-BINDING PROTEIN"/>
    <property type="match status" value="1"/>
</dbReference>
<name>A0A7Z0QM58_9GAMM</name>
<feature type="transmembrane region" description="Helical" evidence="1">
    <location>
        <begin position="420"/>
        <end position="438"/>
    </location>
</feature>
<proteinExistence type="predicted"/>
<sequence>MTPAPTAPDPATAPCETSIRDVDVVVIGGGPAGSTAATLLARAGRSVVLLEKDAHPRFHIGESLLPMNMPILDELGVLDQVRAIGVHKAGADFPVPGVAGGSHVFRFTRQLDPRHDFAVHVRRDQFDALLFDHAAASGVQTHTRTRVTGVHFAADGRPARVDAVAADGTSLALRPRYVVDASGRDTFLSSRLKLKRRNPAHQSAALFSHFRGVARHPGEDAGNITIARFDQGWFWLIPLPDDVMSVGAVCSPDYLKQRSAGGGRIDNEALLMRTLQANPAVWARMQGAERVAPVHATGNYAYGSRRMAGPGWVLVGDAYAFVDPIFSSGVYLAMDGAREAAALVHAALDAPARETALQRAMQARLERGLRHFTWFIYRFNTPVMRRLFAAPRNDLQIEQAVISMLAGDVFDNAAVRWRLYMFRLIYAINAIAIAPQALRGWRARRRQARAGFRGDTLHEGNP</sequence>
<dbReference type="PRINTS" id="PR00420">
    <property type="entry name" value="RNGMNOXGNASE"/>
</dbReference>
<dbReference type="GO" id="GO:0071949">
    <property type="term" value="F:FAD binding"/>
    <property type="evidence" value="ECO:0007669"/>
    <property type="project" value="InterPro"/>
</dbReference>
<keyword evidence="1" id="KW-0472">Membrane</keyword>
<evidence type="ECO:0000313" key="4">
    <source>
        <dbReference type="Proteomes" id="UP000589896"/>
    </source>
</evidence>
<dbReference type="InterPro" id="IPR036188">
    <property type="entry name" value="FAD/NAD-bd_sf"/>
</dbReference>
<evidence type="ECO:0000259" key="2">
    <source>
        <dbReference type="Pfam" id="PF01494"/>
    </source>
</evidence>
<dbReference type="RefSeq" id="WP_180542962.1">
    <property type="nucleotide sequence ID" value="NZ_JACCJZ010000001.1"/>
</dbReference>
<dbReference type="InterPro" id="IPR002938">
    <property type="entry name" value="FAD-bd"/>
</dbReference>
<keyword evidence="1" id="KW-0812">Transmembrane</keyword>
<gene>
    <name evidence="3" type="ORF">H0E82_00260</name>
</gene>
<dbReference type="Gene3D" id="3.50.50.60">
    <property type="entry name" value="FAD/NAD(P)-binding domain"/>
    <property type="match status" value="1"/>
</dbReference>
<dbReference type="AlphaFoldDB" id="A0A7Z0QM58"/>
<organism evidence="3 4">
    <name type="scientific">Luteimonas deserti</name>
    <dbReference type="NCBI Taxonomy" id="2752306"/>
    <lineage>
        <taxon>Bacteria</taxon>
        <taxon>Pseudomonadati</taxon>
        <taxon>Pseudomonadota</taxon>
        <taxon>Gammaproteobacteria</taxon>
        <taxon>Lysobacterales</taxon>
        <taxon>Lysobacteraceae</taxon>
        <taxon>Luteimonas</taxon>
    </lineage>
</organism>
<protein>
    <submittedName>
        <fullName evidence="3">Tryptophan 7-halogenase</fullName>
    </submittedName>
</protein>
<keyword evidence="4" id="KW-1185">Reference proteome</keyword>
<accession>A0A7Z0QM58</accession>
<evidence type="ECO:0000313" key="3">
    <source>
        <dbReference type="EMBL" id="NYZ61196.1"/>
    </source>
</evidence>
<dbReference type="PANTHER" id="PTHR43747:SF1">
    <property type="entry name" value="SLR1998 PROTEIN"/>
    <property type="match status" value="1"/>
</dbReference>
<feature type="domain" description="FAD-binding" evidence="2">
    <location>
        <begin position="21"/>
        <end position="368"/>
    </location>
</feature>
<comment type="caution">
    <text evidence="3">The sequence shown here is derived from an EMBL/GenBank/DDBJ whole genome shotgun (WGS) entry which is preliminary data.</text>
</comment>
<dbReference type="SUPFAM" id="SSF51905">
    <property type="entry name" value="FAD/NAD(P)-binding domain"/>
    <property type="match status" value="1"/>
</dbReference>
<reference evidence="3 4" key="1">
    <citation type="submission" date="2020-07" db="EMBL/GenBank/DDBJ databases">
        <title>isolation of Luteimonas sp. SJ-16.</title>
        <authorList>
            <person name="Huang X.-X."/>
            <person name="Xu L."/>
            <person name="Sun J.-Q."/>
        </authorList>
    </citation>
    <scope>NUCLEOTIDE SEQUENCE [LARGE SCALE GENOMIC DNA]</scope>
    <source>
        <strain evidence="3 4">SJ-16</strain>
    </source>
</reference>
<dbReference type="Proteomes" id="UP000589896">
    <property type="component" value="Unassembled WGS sequence"/>
</dbReference>